<comment type="caution">
    <text evidence="2">The sequence shown here is derived from an EMBL/GenBank/DDBJ whole genome shotgun (WGS) entry which is preliminary data.</text>
</comment>
<reference evidence="2 3" key="1">
    <citation type="submission" date="2009-10" db="EMBL/GenBank/DDBJ databases">
        <authorList>
            <person name="Weinstock G."/>
            <person name="Sodergren E."/>
            <person name="Clifton S."/>
            <person name="Fulton L."/>
            <person name="Fulton B."/>
            <person name="Courtney L."/>
            <person name="Fronick C."/>
            <person name="Harrison M."/>
            <person name="Strong C."/>
            <person name="Farmer C."/>
            <person name="Delahaunty K."/>
            <person name="Markovic C."/>
            <person name="Hall O."/>
            <person name="Minx P."/>
            <person name="Tomlinson C."/>
            <person name="Mitreva M."/>
            <person name="Nelson J."/>
            <person name="Hou S."/>
            <person name="Wollam A."/>
            <person name="Pepin K.H."/>
            <person name="Johnson M."/>
            <person name="Bhonagiri V."/>
            <person name="Nash W.E."/>
            <person name="Warren W."/>
            <person name="Chinwalla A."/>
            <person name="Mardis E.R."/>
            <person name="Wilson R.K."/>
        </authorList>
    </citation>
    <scope>NUCLEOTIDE SEQUENCE [LARGE SCALE GENOMIC DNA]</scope>
    <source>
        <strain evidence="2 3">ATCC 23970</strain>
    </source>
</reference>
<dbReference type="AlphaFoldDB" id="D0W9H3"/>
<gene>
    <name evidence="2" type="ORF">NEILACOT_04185</name>
</gene>
<dbReference type="EMBL" id="ACEQ02000012">
    <property type="protein sequence ID" value="EEZ75768.1"/>
    <property type="molecule type" value="Genomic_DNA"/>
</dbReference>
<accession>D0W9H3</accession>
<name>D0W9H3_NEILA</name>
<feature type="region of interest" description="Disordered" evidence="1">
    <location>
        <begin position="65"/>
        <end position="92"/>
    </location>
</feature>
<evidence type="ECO:0000313" key="3">
    <source>
        <dbReference type="Proteomes" id="UP000003843"/>
    </source>
</evidence>
<protein>
    <submittedName>
        <fullName evidence="2">Uncharacterized protein</fullName>
    </submittedName>
</protein>
<evidence type="ECO:0000313" key="2">
    <source>
        <dbReference type="EMBL" id="EEZ75768.1"/>
    </source>
</evidence>
<sequence>MGAGCGCRMGFSPPLPPFSLPPVSPSISPFPSGVAVLADRDIRICLIIKTPNRLTACLAESESSKIPESSFPRRRESRAVGAETYPEVQKNRNPTAVIPAKAGIQRRNTAGIYRKKTGTGRIGFPPARE</sequence>
<evidence type="ECO:0000256" key="1">
    <source>
        <dbReference type="SAM" id="MobiDB-lite"/>
    </source>
</evidence>
<proteinExistence type="predicted"/>
<organism evidence="2 3">
    <name type="scientific">Neisseria lactamica ATCC 23970</name>
    <dbReference type="NCBI Taxonomy" id="546265"/>
    <lineage>
        <taxon>Bacteria</taxon>
        <taxon>Pseudomonadati</taxon>
        <taxon>Pseudomonadota</taxon>
        <taxon>Betaproteobacteria</taxon>
        <taxon>Neisseriales</taxon>
        <taxon>Neisseriaceae</taxon>
        <taxon>Neisseria</taxon>
    </lineage>
</organism>
<dbReference type="Proteomes" id="UP000003843">
    <property type="component" value="Unassembled WGS sequence"/>
</dbReference>
<feature type="region of interest" description="Disordered" evidence="1">
    <location>
        <begin position="108"/>
        <end position="129"/>
    </location>
</feature>